<feature type="transmembrane region" description="Helical" evidence="1">
    <location>
        <begin position="144"/>
        <end position="161"/>
    </location>
</feature>
<feature type="transmembrane region" description="Helical" evidence="1">
    <location>
        <begin position="170"/>
        <end position="187"/>
    </location>
</feature>
<protein>
    <recommendedName>
        <fullName evidence="4">Integral membrane protein</fullName>
    </recommendedName>
</protein>
<organism evidence="2 3">
    <name type="scientific">Enterococcus gallinarum</name>
    <dbReference type="NCBI Taxonomy" id="1353"/>
    <lineage>
        <taxon>Bacteria</taxon>
        <taxon>Bacillati</taxon>
        <taxon>Bacillota</taxon>
        <taxon>Bacilli</taxon>
        <taxon>Lactobacillales</taxon>
        <taxon>Enterococcaceae</taxon>
        <taxon>Enterococcus</taxon>
    </lineage>
</organism>
<dbReference type="RefSeq" id="WP_103300145.1">
    <property type="nucleotide sequence ID" value="NZ_JAASJM010000001.1"/>
</dbReference>
<keyword evidence="1" id="KW-0472">Membrane</keyword>
<dbReference type="EMBL" id="JASUBT010000001">
    <property type="protein sequence ID" value="MDL4934320.1"/>
    <property type="molecule type" value="Genomic_DNA"/>
</dbReference>
<evidence type="ECO:0008006" key="4">
    <source>
        <dbReference type="Google" id="ProtNLM"/>
    </source>
</evidence>
<accession>A0ABD4ZNM1</accession>
<name>A0ABD4ZNM1_ENTGA</name>
<gene>
    <name evidence="2" type="ORF">QRX88_01155</name>
</gene>
<comment type="caution">
    <text evidence="2">The sequence shown here is derived from an EMBL/GenBank/DDBJ whole genome shotgun (WGS) entry which is preliminary data.</text>
</comment>
<dbReference type="Proteomes" id="UP001241571">
    <property type="component" value="Unassembled WGS sequence"/>
</dbReference>
<feature type="transmembrane region" description="Helical" evidence="1">
    <location>
        <begin position="193"/>
        <end position="215"/>
    </location>
</feature>
<evidence type="ECO:0000256" key="1">
    <source>
        <dbReference type="SAM" id="Phobius"/>
    </source>
</evidence>
<sequence>MLMITLITAGGTYAVCNHQLENQQYIAIDESRAIPMIHFMNIGLTNDGGYSPEDAQAMAELPTKQAKIDYSKEKIQERLKERGVLGYISFLFQKHRNNTADGTFAWLKEGSFIQEGETPKGKGFTRWLQEGYYLYGNRIADFRFMAQIWWVICLLIIAFGWKRQGKYEQMLRLSLIGGFLFLLLFEGGRSRYLIQFLPFFLLLASLTMGDSIRFVKRIFTLDQRIKGDK</sequence>
<proteinExistence type="predicted"/>
<keyword evidence="1" id="KW-0812">Transmembrane</keyword>
<evidence type="ECO:0000313" key="3">
    <source>
        <dbReference type="Proteomes" id="UP001241571"/>
    </source>
</evidence>
<evidence type="ECO:0000313" key="2">
    <source>
        <dbReference type="EMBL" id="MDL4934320.1"/>
    </source>
</evidence>
<dbReference type="AlphaFoldDB" id="A0ABD4ZNM1"/>
<reference evidence="2 3" key="1">
    <citation type="submission" date="2023-06" db="EMBL/GenBank/DDBJ databases">
        <title>Acute promotion of culturable opportunistic pathogens and persistent increase of antibiotic resistance following antibiotic exposure in mouse gut microbiota.</title>
        <authorList>
            <person name="Li L."/>
            <person name="Wang B."/>
            <person name="Sun Y."/>
            <person name="Wang M."/>
            <person name="Xu H."/>
        </authorList>
    </citation>
    <scope>NUCLEOTIDE SEQUENCE [LARGE SCALE GENOMIC DNA]</scope>
    <source>
        <strain evidence="2 3">CRI2_2</strain>
    </source>
</reference>
<keyword evidence="1" id="KW-1133">Transmembrane helix</keyword>